<sequence length="90" mass="10982">MLAIKEEINAEEEFQTKAISYIYFIHSKFGRIPRLIKLQEYMKKQSIYNMVKNQDEIIKQTHKKWRGYFIMHDKFINGQIDFEPKEPKLI</sequence>
<reference evidence="1" key="2">
    <citation type="submission" date="2020-09" db="EMBL/GenBank/DDBJ databases">
        <authorList>
            <person name="Sun Q."/>
            <person name="Zhou Y."/>
        </authorList>
    </citation>
    <scope>NUCLEOTIDE SEQUENCE</scope>
    <source>
        <strain evidence="1">CGMCC 1.15454</strain>
    </source>
</reference>
<keyword evidence="2" id="KW-1185">Reference proteome</keyword>
<comment type="caution">
    <text evidence="1">The sequence shown here is derived from an EMBL/GenBank/DDBJ whole genome shotgun (WGS) entry which is preliminary data.</text>
</comment>
<gene>
    <name evidence="1" type="ORF">GCM10011409_45320</name>
</gene>
<proteinExistence type="predicted"/>
<dbReference type="EMBL" id="BMJD01000084">
    <property type="protein sequence ID" value="GGB63164.1"/>
    <property type="molecule type" value="Genomic_DNA"/>
</dbReference>
<reference evidence="1" key="1">
    <citation type="journal article" date="2014" name="Int. J. Syst. Evol. Microbiol.">
        <title>Complete genome sequence of Corynebacterium casei LMG S-19264T (=DSM 44701T), isolated from a smear-ripened cheese.</title>
        <authorList>
            <consortium name="US DOE Joint Genome Institute (JGI-PGF)"/>
            <person name="Walter F."/>
            <person name="Albersmeier A."/>
            <person name="Kalinowski J."/>
            <person name="Ruckert C."/>
        </authorList>
    </citation>
    <scope>NUCLEOTIDE SEQUENCE</scope>
    <source>
        <strain evidence="1">CGMCC 1.15454</strain>
    </source>
</reference>
<protein>
    <submittedName>
        <fullName evidence="1">Uncharacterized protein</fullName>
    </submittedName>
</protein>
<evidence type="ECO:0000313" key="2">
    <source>
        <dbReference type="Proteomes" id="UP000621492"/>
    </source>
</evidence>
<dbReference type="AlphaFoldDB" id="A0A9W5U2S7"/>
<evidence type="ECO:0000313" key="1">
    <source>
        <dbReference type="EMBL" id="GGB63164.1"/>
    </source>
</evidence>
<dbReference type="Proteomes" id="UP000621492">
    <property type="component" value="Unassembled WGS sequence"/>
</dbReference>
<name>A0A9W5U2S7_9BACI</name>
<accession>A0A9W5U2S7</accession>
<dbReference type="RefSeq" id="WP_188725948.1">
    <property type="nucleotide sequence ID" value="NZ_BMJD01000084.1"/>
</dbReference>
<organism evidence="1 2">
    <name type="scientific">Lentibacillus populi</name>
    <dbReference type="NCBI Taxonomy" id="1827502"/>
    <lineage>
        <taxon>Bacteria</taxon>
        <taxon>Bacillati</taxon>
        <taxon>Bacillota</taxon>
        <taxon>Bacilli</taxon>
        <taxon>Bacillales</taxon>
        <taxon>Bacillaceae</taxon>
        <taxon>Lentibacillus</taxon>
    </lineage>
</organism>